<evidence type="ECO:0000313" key="3">
    <source>
        <dbReference type="Proteomes" id="UP001595848"/>
    </source>
</evidence>
<name>A0ABV8P5W4_9BURK</name>
<dbReference type="EMBL" id="JBHSBV010000013">
    <property type="protein sequence ID" value="MFC4203418.1"/>
    <property type="molecule type" value="Genomic_DNA"/>
</dbReference>
<feature type="chain" id="PRO_5045259179" evidence="1">
    <location>
        <begin position="26"/>
        <end position="60"/>
    </location>
</feature>
<keyword evidence="3" id="KW-1185">Reference proteome</keyword>
<feature type="signal peptide" evidence="1">
    <location>
        <begin position="1"/>
        <end position="25"/>
    </location>
</feature>
<dbReference type="Proteomes" id="UP001595848">
    <property type="component" value="Unassembled WGS sequence"/>
</dbReference>
<organism evidence="2 3">
    <name type="scientific">Candidimonas humi</name>
    <dbReference type="NCBI Taxonomy" id="683355"/>
    <lineage>
        <taxon>Bacteria</taxon>
        <taxon>Pseudomonadati</taxon>
        <taxon>Pseudomonadota</taxon>
        <taxon>Betaproteobacteria</taxon>
        <taxon>Burkholderiales</taxon>
        <taxon>Alcaligenaceae</taxon>
        <taxon>Candidimonas</taxon>
    </lineage>
</organism>
<keyword evidence="1" id="KW-0732">Signal</keyword>
<dbReference type="PROSITE" id="PS51257">
    <property type="entry name" value="PROKAR_LIPOPROTEIN"/>
    <property type="match status" value="1"/>
</dbReference>
<sequence>MKTWLRRAAAALCGLALAAMALSLAACSGPSAGGPDSASRSGVQFYGTIDTGVGYEKTTN</sequence>
<reference evidence="3" key="1">
    <citation type="journal article" date="2019" name="Int. J. Syst. Evol. Microbiol.">
        <title>The Global Catalogue of Microorganisms (GCM) 10K type strain sequencing project: providing services to taxonomists for standard genome sequencing and annotation.</title>
        <authorList>
            <consortium name="The Broad Institute Genomics Platform"/>
            <consortium name="The Broad Institute Genome Sequencing Center for Infectious Disease"/>
            <person name="Wu L."/>
            <person name="Ma J."/>
        </authorList>
    </citation>
    <scope>NUCLEOTIDE SEQUENCE [LARGE SCALE GENOMIC DNA]</scope>
    <source>
        <strain evidence="3">LMG 24813</strain>
    </source>
</reference>
<comment type="caution">
    <text evidence="2">The sequence shown here is derived from an EMBL/GenBank/DDBJ whole genome shotgun (WGS) entry which is preliminary data.</text>
</comment>
<gene>
    <name evidence="2" type="ORF">ACFOY1_20900</name>
</gene>
<protein>
    <submittedName>
        <fullName evidence="2">Uncharacterized protein</fullName>
    </submittedName>
</protein>
<evidence type="ECO:0000256" key="1">
    <source>
        <dbReference type="SAM" id="SignalP"/>
    </source>
</evidence>
<accession>A0ABV8P5W4</accession>
<proteinExistence type="predicted"/>
<evidence type="ECO:0000313" key="2">
    <source>
        <dbReference type="EMBL" id="MFC4203418.1"/>
    </source>
</evidence>
<dbReference type="RefSeq" id="WP_217966624.1">
    <property type="nucleotide sequence ID" value="NZ_JAHTBN010000017.1"/>
</dbReference>